<dbReference type="EMBL" id="CP137642">
    <property type="protein sequence ID" value="WOX58339.1"/>
    <property type="molecule type" value="Genomic_DNA"/>
</dbReference>
<name>A0AAX4FYB3_9EURY</name>
<keyword evidence="6" id="KW-0862">Zinc</keyword>
<comment type="subunit">
    <text evidence="3">Homodimer.</text>
</comment>
<dbReference type="GeneID" id="85732213"/>
<keyword evidence="5 8" id="KW-0378">Hydrolase</keyword>
<evidence type="ECO:0000256" key="4">
    <source>
        <dbReference type="ARBA" id="ARBA00022723"/>
    </source>
</evidence>
<keyword evidence="9" id="KW-1185">Reference proteome</keyword>
<dbReference type="GO" id="GO:0046872">
    <property type="term" value="F:metal ion binding"/>
    <property type="evidence" value="ECO:0007669"/>
    <property type="project" value="UniProtKB-KW"/>
</dbReference>
<keyword evidence="7" id="KW-0823">Tryptophan catabolism</keyword>
<evidence type="ECO:0000313" key="9">
    <source>
        <dbReference type="Proteomes" id="UP001305652"/>
    </source>
</evidence>
<sequence>MAGRLLLVTVHDITRVLSRDAVVYPGDVRPRFREIDNGQYRVTEMTLGSHTGTHIDAPSHYIEGGQTVDEIPPGVLVGPARVLDCSDAGEAIGPGSLLGRLDGVRTLLLKTWFSGLREFDPGYPSLSMEAADLIIAAGITCIGTDAPSIEGFSGDGSVHRRLLGNGAVILELLDLSGVAEGEYFMAALPLRLRGADGSPLRALLWDAEDEV</sequence>
<protein>
    <submittedName>
        <fullName evidence="8">Cyclase family protein</fullName>
        <ecNumber evidence="8">3.5.-.-</ecNumber>
    </submittedName>
</protein>
<evidence type="ECO:0000256" key="6">
    <source>
        <dbReference type="ARBA" id="ARBA00022833"/>
    </source>
</evidence>
<dbReference type="SUPFAM" id="SSF102198">
    <property type="entry name" value="Putative cyclase"/>
    <property type="match status" value="1"/>
</dbReference>
<dbReference type="PANTHER" id="PTHR31118:SF12">
    <property type="entry name" value="CYCLASE-LIKE PROTEIN 2"/>
    <property type="match status" value="1"/>
</dbReference>
<proteinExistence type="predicted"/>
<dbReference type="EC" id="3.5.-.-" evidence="8"/>
<reference evidence="8 9" key="1">
    <citation type="submission" date="2023-10" db="EMBL/GenBank/DDBJ databases">
        <title>The complete genome sequence of Methanoculleus receptaculi DSM 18860.</title>
        <authorList>
            <person name="Lai S.-J."/>
            <person name="You Y.-T."/>
            <person name="Chen S.-C."/>
        </authorList>
    </citation>
    <scope>NUCLEOTIDE SEQUENCE [LARGE SCALE GENOMIC DNA]</scope>
    <source>
        <strain evidence="8 9">DSM 18860</strain>
    </source>
</reference>
<organism evidence="8 9">
    <name type="scientific">Methanoculleus receptaculi</name>
    <dbReference type="NCBI Taxonomy" id="394967"/>
    <lineage>
        <taxon>Archaea</taxon>
        <taxon>Methanobacteriati</taxon>
        <taxon>Methanobacteriota</taxon>
        <taxon>Stenosarchaea group</taxon>
        <taxon>Methanomicrobia</taxon>
        <taxon>Methanomicrobiales</taxon>
        <taxon>Methanomicrobiaceae</taxon>
        <taxon>Methanoculleus</taxon>
    </lineage>
</organism>
<dbReference type="KEGG" id="mrc:R6Y96_03610"/>
<dbReference type="AlphaFoldDB" id="A0AAX4FYB3"/>
<gene>
    <name evidence="8" type="ORF">R6Y96_03610</name>
</gene>
<dbReference type="Proteomes" id="UP001305652">
    <property type="component" value="Chromosome"/>
</dbReference>
<evidence type="ECO:0000256" key="1">
    <source>
        <dbReference type="ARBA" id="ARBA00001947"/>
    </source>
</evidence>
<dbReference type="InterPro" id="IPR007325">
    <property type="entry name" value="KFase/CYL"/>
</dbReference>
<comment type="pathway">
    <text evidence="2">Amino-acid degradation.</text>
</comment>
<dbReference type="InterPro" id="IPR037175">
    <property type="entry name" value="KFase_sf"/>
</dbReference>
<dbReference type="FunFam" id="3.50.30.50:FF:000001">
    <property type="entry name" value="Kynurenine formamidase"/>
    <property type="match status" value="1"/>
</dbReference>
<evidence type="ECO:0000313" key="8">
    <source>
        <dbReference type="EMBL" id="WOX58339.1"/>
    </source>
</evidence>
<dbReference type="PANTHER" id="PTHR31118">
    <property type="entry name" value="CYCLASE-LIKE PROTEIN 2"/>
    <property type="match status" value="1"/>
</dbReference>
<keyword evidence="4" id="KW-0479">Metal-binding</keyword>
<dbReference type="Gene3D" id="3.50.30.50">
    <property type="entry name" value="Putative cyclase"/>
    <property type="match status" value="1"/>
</dbReference>
<evidence type="ECO:0000256" key="2">
    <source>
        <dbReference type="ARBA" id="ARBA00005023"/>
    </source>
</evidence>
<dbReference type="Pfam" id="PF04199">
    <property type="entry name" value="Cyclase"/>
    <property type="match status" value="1"/>
</dbReference>
<evidence type="ECO:0000256" key="5">
    <source>
        <dbReference type="ARBA" id="ARBA00022801"/>
    </source>
</evidence>
<comment type="cofactor">
    <cofactor evidence="1">
        <name>Zn(2+)</name>
        <dbReference type="ChEBI" id="CHEBI:29105"/>
    </cofactor>
</comment>
<accession>A0AAX4FYB3</accession>
<dbReference type="RefSeq" id="WP_318622160.1">
    <property type="nucleotide sequence ID" value="NZ_CP137642.1"/>
</dbReference>
<evidence type="ECO:0000256" key="3">
    <source>
        <dbReference type="ARBA" id="ARBA00011738"/>
    </source>
</evidence>
<evidence type="ECO:0000256" key="7">
    <source>
        <dbReference type="ARBA" id="ARBA00023079"/>
    </source>
</evidence>
<dbReference type="GO" id="GO:0004061">
    <property type="term" value="F:arylformamidase activity"/>
    <property type="evidence" value="ECO:0007669"/>
    <property type="project" value="InterPro"/>
</dbReference>
<dbReference type="GO" id="GO:0019441">
    <property type="term" value="P:L-tryptophan catabolic process to kynurenine"/>
    <property type="evidence" value="ECO:0007669"/>
    <property type="project" value="InterPro"/>
</dbReference>